<dbReference type="PANTHER" id="PTHR10279:SF10">
    <property type="entry name" value="ORNITHINE DECARBOXYLASE ANTIZYME"/>
    <property type="match status" value="1"/>
</dbReference>
<proteinExistence type="inferred from homology"/>
<dbReference type="EMBL" id="CP092868">
    <property type="protein sequence ID" value="UYV69021.1"/>
    <property type="molecule type" value="Genomic_DNA"/>
</dbReference>
<name>A0ABY6KJK2_9ARAC</name>
<evidence type="ECO:0000313" key="6">
    <source>
        <dbReference type="Proteomes" id="UP001235939"/>
    </source>
</evidence>
<gene>
    <name evidence="5" type="ORF">LAZ67_6002043</name>
</gene>
<evidence type="ECO:0000313" key="5">
    <source>
        <dbReference type="EMBL" id="UYV69021.1"/>
    </source>
</evidence>
<dbReference type="Proteomes" id="UP001235939">
    <property type="component" value="Chromosome 06"/>
</dbReference>
<dbReference type="InterPro" id="IPR016181">
    <property type="entry name" value="Acyl_CoA_acyltransferase"/>
</dbReference>
<keyword evidence="6" id="KW-1185">Reference proteome</keyword>
<reference evidence="5 6" key="1">
    <citation type="submission" date="2022-01" db="EMBL/GenBank/DDBJ databases">
        <title>A chromosomal length assembly of Cordylochernes scorpioides.</title>
        <authorList>
            <person name="Zeh D."/>
            <person name="Zeh J."/>
        </authorList>
    </citation>
    <scope>NUCLEOTIDE SEQUENCE [LARGE SCALE GENOMIC DNA]</scope>
    <source>
        <strain evidence="5">IN4F17</strain>
        <tissue evidence="5">Whole Body</tissue>
    </source>
</reference>
<evidence type="ECO:0000256" key="3">
    <source>
        <dbReference type="ARBA" id="ARBA00017712"/>
    </source>
</evidence>
<dbReference type="InterPro" id="IPR002993">
    <property type="entry name" value="ODC_AZ"/>
</dbReference>
<protein>
    <recommendedName>
        <fullName evidence="3">Ornithine decarboxylase antizyme</fullName>
    </recommendedName>
</protein>
<dbReference type="Gene3D" id="3.40.630.60">
    <property type="match status" value="2"/>
</dbReference>
<comment type="subunit">
    <text evidence="2">Interacts with ODC1 and thereby sterically blocks ODC homodimerization.</text>
</comment>
<dbReference type="PANTHER" id="PTHR10279">
    <property type="entry name" value="ORNITHINE DECARBOXYLASE ANTIZYME"/>
    <property type="match status" value="1"/>
</dbReference>
<keyword evidence="4" id="KW-0688">Ribosomal frameshifting</keyword>
<sequence length="289" mass="30993">MWGLLSREGGTKAAPDVCAVVICATFVSLWGRGLGGAPDEPHAVSLLSPEGSGVGTSKTPPAVVPPADGLVTFKLRLAESTALQWQALLWQRRLYLQLPPGPLQDGSKEALVALLEYAEEELHCSHVLVCFQKDRPDKVVICATSVSLWGRGLGGAPDEPHAVSLLSPEGSGVGTSKTPPAVVPSADGLVTFKLRLAESTALQWQALLWQRRLYLQLPPGPLQDGSKEALVALLEYAEEELHCSHVLVCFQKDRPDKALYMADINPEEDIHTDKASLLAGIVIRVHGPI</sequence>
<accession>A0ABY6KJK2</accession>
<evidence type="ECO:0000256" key="4">
    <source>
        <dbReference type="ARBA" id="ARBA00022758"/>
    </source>
</evidence>
<dbReference type="InterPro" id="IPR038581">
    <property type="entry name" value="ODC_AZ_sf"/>
</dbReference>
<dbReference type="Pfam" id="PF02100">
    <property type="entry name" value="ODC_AZ"/>
    <property type="match status" value="2"/>
</dbReference>
<comment type="similarity">
    <text evidence="1">Belongs to the ODC antizyme family.</text>
</comment>
<dbReference type="SUPFAM" id="SSF55729">
    <property type="entry name" value="Acyl-CoA N-acyltransferases (Nat)"/>
    <property type="match status" value="2"/>
</dbReference>
<evidence type="ECO:0000256" key="2">
    <source>
        <dbReference type="ARBA" id="ARBA00011836"/>
    </source>
</evidence>
<evidence type="ECO:0000256" key="1">
    <source>
        <dbReference type="ARBA" id="ARBA00008796"/>
    </source>
</evidence>
<organism evidence="5 6">
    <name type="scientific">Cordylochernes scorpioides</name>
    <dbReference type="NCBI Taxonomy" id="51811"/>
    <lineage>
        <taxon>Eukaryota</taxon>
        <taxon>Metazoa</taxon>
        <taxon>Ecdysozoa</taxon>
        <taxon>Arthropoda</taxon>
        <taxon>Chelicerata</taxon>
        <taxon>Arachnida</taxon>
        <taxon>Pseudoscorpiones</taxon>
        <taxon>Cheliferoidea</taxon>
        <taxon>Chernetidae</taxon>
        <taxon>Cordylochernes</taxon>
    </lineage>
</organism>